<accession>A0A0M8MRF6</accession>
<keyword evidence="1" id="KW-0808">Transferase</keyword>
<reference evidence="4 5" key="1">
    <citation type="submission" date="2015-07" db="EMBL/GenBank/DDBJ databases">
        <title>The genome of the fungus Escovopsis weberi, a specialized disease agent of ant agriculture.</title>
        <authorList>
            <person name="de Man T.J."/>
            <person name="Stajich J.E."/>
            <person name="Kubicek C.P."/>
            <person name="Chenthamara K."/>
            <person name="Atanasova L."/>
            <person name="Druzhinina I.S."/>
            <person name="Birnbaum S."/>
            <person name="Barribeau S.M."/>
            <person name="Teiling C."/>
            <person name="Suen G."/>
            <person name="Currie C."/>
            <person name="Gerardo N.M."/>
        </authorList>
    </citation>
    <scope>NUCLEOTIDE SEQUENCE [LARGE SCALE GENOMIC DNA]</scope>
</reference>
<dbReference type="InterPro" id="IPR051635">
    <property type="entry name" value="SNAT-like"/>
</dbReference>
<sequence>MEIGGIEHCRGSITTEEDSPPGDGVQASAPRHFNFELVDIDDDAIDEEVEADEETVETQRNITMERIVRRKSAGSLLQKVIPFHWAPMLTPLTECDVEACETLEQLAYADSERRSTKELVEYRIRKCGNLCFGLFNTYRPDDARDWWIGTLPHSRPVETGREDNAKHVLFAHILATLGKDAFVADDDMRCPEDWRTTTHCDCSPLGHKYSGRTICLHSFAVCPEVQGIGIGKRTLKSYLQLMNESEIADRVALVCRPVRDIHQPKYSAPIYL</sequence>
<evidence type="ECO:0000313" key="5">
    <source>
        <dbReference type="Proteomes" id="UP000053831"/>
    </source>
</evidence>
<feature type="region of interest" description="Disordered" evidence="3">
    <location>
        <begin position="1"/>
        <end position="25"/>
    </location>
</feature>
<dbReference type="PANTHER" id="PTHR10908:SF0">
    <property type="entry name" value="SEROTONIN N-ACETYLTRANSFERASE"/>
    <property type="match status" value="1"/>
</dbReference>
<dbReference type="STRING" id="150374.A0A0M8MRF6"/>
<organism evidence="4 5">
    <name type="scientific">Escovopsis weberi</name>
    <dbReference type="NCBI Taxonomy" id="150374"/>
    <lineage>
        <taxon>Eukaryota</taxon>
        <taxon>Fungi</taxon>
        <taxon>Dikarya</taxon>
        <taxon>Ascomycota</taxon>
        <taxon>Pezizomycotina</taxon>
        <taxon>Sordariomycetes</taxon>
        <taxon>Hypocreomycetidae</taxon>
        <taxon>Hypocreales</taxon>
        <taxon>Hypocreaceae</taxon>
        <taxon>Escovopsis</taxon>
    </lineage>
</organism>
<evidence type="ECO:0008006" key="6">
    <source>
        <dbReference type="Google" id="ProtNLM"/>
    </source>
</evidence>
<dbReference type="GO" id="GO:0004059">
    <property type="term" value="F:aralkylamine N-acetyltransferase activity"/>
    <property type="evidence" value="ECO:0007669"/>
    <property type="project" value="TreeGrafter"/>
</dbReference>
<dbReference type="EMBL" id="LGSR01000022">
    <property type="protein sequence ID" value="KOS17826.1"/>
    <property type="molecule type" value="Genomic_DNA"/>
</dbReference>
<keyword evidence="5" id="KW-1185">Reference proteome</keyword>
<dbReference type="Proteomes" id="UP000053831">
    <property type="component" value="Unassembled WGS sequence"/>
</dbReference>
<dbReference type="Gene3D" id="3.40.630.30">
    <property type="match status" value="1"/>
</dbReference>
<feature type="compositionally biased region" description="Basic and acidic residues" evidence="3">
    <location>
        <begin position="1"/>
        <end position="10"/>
    </location>
</feature>
<dbReference type="PANTHER" id="PTHR10908">
    <property type="entry name" value="SEROTONIN N-ACETYLTRANSFERASE"/>
    <property type="match status" value="1"/>
</dbReference>
<dbReference type="SUPFAM" id="SSF55729">
    <property type="entry name" value="Acyl-CoA N-acyltransferases (Nat)"/>
    <property type="match status" value="1"/>
</dbReference>
<dbReference type="InterPro" id="IPR016181">
    <property type="entry name" value="Acyl_CoA_acyltransferase"/>
</dbReference>
<protein>
    <recommendedName>
        <fullName evidence="6">N-acetyltransferase domain-containing protein</fullName>
    </recommendedName>
</protein>
<keyword evidence="2" id="KW-0012">Acyltransferase</keyword>
<evidence type="ECO:0000256" key="3">
    <source>
        <dbReference type="SAM" id="MobiDB-lite"/>
    </source>
</evidence>
<name>A0A0M8MRF6_ESCWE</name>
<evidence type="ECO:0000256" key="1">
    <source>
        <dbReference type="ARBA" id="ARBA00022679"/>
    </source>
</evidence>
<comment type="caution">
    <text evidence="4">The sequence shown here is derived from an EMBL/GenBank/DDBJ whole genome shotgun (WGS) entry which is preliminary data.</text>
</comment>
<proteinExistence type="predicted"/>
<dbReference type="OrthoDB" id="30840at2759"/>
<dbReference type="GO" id="GO:0005737">
    <property type="term" value="C:cytoplasm"/>
    <property type="evidence" value="ECO:0007669"/>
    <property type="project" value="TreeGrafter"/>
</dbReference>
<dbReference type="AlphaFoldDB" id="A0A0M8MRF6"/>
<gene>
    <name evidence="4" type="ORF">ESCO_003032</name>
</gene>
<evidence type="ECO:0000256" key="2">
    <source>
        <dbReference type="ARBA" id="ARBA00023315"/>
    </source>
</evidence>
<evidence type="ECO:0000313" key="4">
    <source>
        <dbReference type="EMBL" id="KOS17826.1"/>
    </source>
</evidence>